<feature type="compositionally biased region" description="Pro residues" evidence="1">
    <location>
        <begin position="127"/>
        <end position="158"/>
    </location>
</feature>
<dbReference type="Proteomes" id="UP000722791">
    <property type="component" value="Unassembled WGS sequence"/>
</dbReference>
<reference evidence="2" key="1">
    <citation type="journal article" date="2021" name="Proc. Natl. Acad. Sci. U.S.A.">
        <title>Three genomes in the algal genus Volvox reveal the fate of a haploid sex-determining region after a transition to homothallism.</title>
        <authorList>
            <person name="Yamamoto K."/>
            <person name="Hamaji T."/>
            <person name="Kawai-Toyooka H."/>
            <person name="Matsuzaki R."/>
            <person name="Takahashi F."/>
            <person name="Nishimura Y."/>
            <person name="Kawachi M."/>
            <person name="Noguchi H."/>
            <person name="Minakuchi Y."/>
            <person name="Umen J.G."/>
            <person name="Toyoda A."/>
            <person name="Nozaki H."/>
        </authorList>
    </citation>
    <scope>NUCLEOTIDE SEQUENCE</scope>
    <source>
        <strain evidence="2">NIES-3785</strain>
    </source>
</reference>
<protein>
    <submittedName>
        <fullName evidence="2">Uncharacterized protein</fullName>
    </submittedName>
</protein>
<evidence type="ECO:0000256" key="1">
    <source>
        <dbReference type="SAM" id="MobiDB-lite"/>
    </source>
</evidence>
<dbReference type="EMBL" id="BNCQ01000041">
    <property type="protein sequence ID" value="GIM11931.1"/>
    <property type="molecule type" value="Genomic_DNA"/>
</dbReference>
<organism evidence="2 3">
    <name type="scientific">Volvox reticuliferus</name>
    <dbReference type="NCBI Taxonomy" id="1737510"/>
    <lineage>
        <taxon>Eukaryota</taxon>
        <taxon>Viridiplantae</taxon>
        <taxon>Chlorophyta</taxon>
        <taxon>core chlorophytes</taxon>
        <taxon>Chlorophyceae</taxon>
        <taxon>CS clade</taxon>
        <taxon>Chlamydomonadales</taxon>
        <taxon>Volvocaceae</taxon>
        <taxon>Volvox</taxon>
    </lineage>
</organism>
<name>A0A8J4GRJ3_9CHLO</name>
<dbReference type="PRINTS" id="PR01217">
    <property type="entry name" value="PRICHEXTENSN"/>
</dbReference>
<feature type="non-terminal residue" evidence="2">
    <location>
        <position position="1"/>
    </location>
</feature>
<feature type="compositionally biased region" description="Pro residues" evidence="1">
    <location>
        <begin position="179"/>
        <end position="205"/>
    </location>
</feature>
<feature type="region of interest" description="Disordered" evidence="1">
    <location>
        <begin position="121"/>
        <end position="205"/>
    </location>
</feature>
<gene>
    <name evidence="2" type="ORF">Vretimale_15335</name>
</gene>
<evidence type="ECO:0000313" key="3">
    <source>
        <dbReference type="Proteomes" id="UP000722791"/>
    </source>
</evidence>
<proteinExistence type="predicted"/>
<evidence type="ECO:0000313" key="2">
    <source>
        <dbReference type="EMBL" id="GIM11931.1"/>
    </source>
</evidence>
<sequence length="205" mass="21878">MGLLRLRDSKPVFPIFLDSARRGTWQPHGKRTVSMATEQLITFAATVIIMTIAASHVPRTCARVGAHVIAAGELREAVNVKLASKLIRGWKAHNPRKRPLLPNVRNVHAMSTASLSLSAISDEPARSAPPPPPGKRGLPPSPSPPQPSPPLKNPPFPPKKFRRSPPKPPSPKPIVRLPASPPPSPVPPPSPSRPASPPPKPAPSP</sequence>
<comment type="caution">
    <text evidence="2">The sequence shown here is derived from an EMBL/GenBank/DDBJ whole genome shotgun (WGS) entry which is preliminary data.</text>
</comment>
<accession>A0A8J4GRJ3</accession>
<dbReference type="AlphaFoldDB" id="A0A8J4GRJ3"/>